<proteinExistence type="predicted"/>
<feature type="transmembrane region" description="Helical" evidence="1">
    <location>
        <begin position="254"/>
        <end position="276"/>
    </location>
</feature>
<dbReference type="InterPro" id="IPR047928">
    <property type="entry name" value="Perm_prefix_1"/>
</dbReference>
<comment type="caution">
    <text evidence="2">The sequence shown here is derived from an EMBL/GenBank/DDBJ whole genome shotgun (WGS) entry which is preliminary data.</text>
</comment>
<feature type="transmembrane region" description="Helical" evidence="1">
    <location>
        <begin position="206"/>
        <end position="233"/>
    </location>
</feature>
<dbReference type="NCBIfam" id="NF038403">
    <property type="entry name" value="perm_prefix_1"/>
    <property type="match status" value="1"/>
</dbReference>
<feature type="transmembrane region" description="Helical" evidence="1">
    <location>
        <begin position="115"/>
        <end position="137"/>
    </location>
</feature>
<evidence type="ECO:0000313" key="2">
    <source>
        <dbReference type="EMBL" id="OJG19859.1"/>
    </source>
</evidence>
<feature type="transmembrane region" description="Helical" evidence="1">
    <location>
        <begin position="170"/>
        <end position="194"/>
    </location>
</feature>
<dbReference type="STRING" id="214095.RU97_GL000092"/>
<dbReference type="AlphaFoldDB" id="A0A1L8RJC2"/>
<protein>
    <recommendedName>
        <fullName evidence="4">Beta-carotene 15,15'-monooxygenase</fullName>
    </recommendedName>
</protein>
<keyword evidence="1" id="KW-0812">Transmembrane</keyword>
<accession>A0A1L8RJC2</accession>
<keyword evidence="3" id="KW-1185">Reference proteome</keyword>
<dbReference type="EMBL" id="JXKH01000001">
    <property type="protein sequence ID" value="OJG19859.1"/>
    <property type="molecule type" value="Genomic_DNA"/>
</dbReference>
<reference evidence="2 3" key="1">
    <citation type="submission" date="2014-12" db="EMBL/GenBank/DDBJ databases">
        <title>Draft genome sequences of 29 type strains of Enterococci.</title>
        <authorList>
            <person name="Zhong Z."/>
            <person name="Sun Z."/>
            <person name="Liu W."/>
            <person name="Zhang W."/>
            <person name="Zhang H."/>
        </authorList>
    </citation>
    <scope>NUCLEOTIDE SEQUENCE [LARGE SCALE GENOMIC DNA]</scope>
    <source>
        <strain evidence="2 3">DSM 17029</strain>
    </source>
</reference>
<dbReference type="Proteomes" id="UP000181884">
    <property type="component" value="Unassembled WGS sequence"/>
</dbReference>
<feature type="transmembrane region" description="Helical" evidence="1">
    <location>
        <begin position="85"/>
        <end position="109"/>
    </location>
</feature>
<gene>
    <name evidence="2" type="ORF">RU97_GL000092</name>
</gene>
<name>A0A1L8RJC2_9ENTE</name>
<sequence>MTEETAQLKADLQNHMEDRFQDLLAQGIPENEAIGTVISEFGSIDEVLEEMNVKQRVEAESGQELSAITMGEALEYLDNRRRNSLLLAGGIAVIILGLAVMLTFFAMFAGGFGEMLGIVSLFFGAAIGVSFIIIAGMSMSTTAKKLSGRFIAPKIKRVVTTQKEHFNRSFVTGLVLGIALCIMSVAPVIVSNYLSASERMQNLGIAVMFLLVAVGVFLIVYCGVIMGSFTSLLENDYFVLDEEEEEKEKDKPRVLIFLESVYWPLVVLIYLSWSFLTGSWEISWVVFPIAGVFFGVVRNGLYALRQDK</sequence>
<keyword evidence="1" id="KW-1133">Transmembrane helix</keyword>
<feature type="transmembrane region" description="Helical" evidence="1">
    <location>
        <begin position="282"/>
        <end position="304"/>
    </location>
</feature>
<evidence type="ECO:0008006" key="4">
    <source>
        <dbReference type="Google" id="ProtNLM"/>
    </source>
</evidence>
<keyword evidence="1" id="KW-0472">Membrane</keyword>
<evidence type="ECO:0000313" key="3">
    <source>
        <dbReference type="Proteomes" id="UP000181884"/>
    </source>
</evidence>
<organism evidence="2 3">
    <name type="scientific">Enterococcus canis</name>
    <dbReference type="NCBI Taxonomy" id="214095"/>
    <lineage>
        <taxon>Bacteria</taxon>
        <taxon>Bacillati</taxon>
        <taxon>Bacillota</taxon>
        <taxon>Bacilli</taxon>
        <taxon>Lactobacillales</taxon>
        <taxon>Enterococcaceae</taxon>
        <taxon>Enterococcus</taxon>
    </lineage>
</organism>
<evidence type="ECO:0000256" key="1">
    <source>
        <dbReference type="SAM" id="Phobius"/>
    </source>
</evidence>